<accession>W7B152</accession>
<name>W7B152_9LIST</name>
<dbReference type="SUPFAM" id="SSF53474">
    <property type="entry name" value="alpha/beta-Hydrolases"/>
    <property type="match status" value="1"/>
</dbReference>
<dbReference type="OrthoDB" id="7335480at2"/>
<evidence type="ECO:0000313" key="1">
    <source>
        <dbReference type="EMBL" id="EUJ20969.1"/>
    </source>
</evidence>
<dbReference type="AlphaFoldDB" id="W7B152"/>
<dbReference type="Gene3D" id="3.40.50.1820">
    <property type="entry name" value="alpha/beta hydrolase"/>
    <property type="match status" value="1"/>
</dbReference>
<comment type="caution">
    <text evidence="1">The sequence shown here is derived from an EMBL/GenBank/DDBJ whole genome shotgun (WGS) entry which is preliminary data.</text>
</comment>
<evidence type="ECO:0000313" key="2">
    <source>
        <dbReference type="Proteomes" id="UP000019246"/>
    </source>
</evidence>
<organism evidence="1 2">
    <name type="scientific">Listeria aquatica FSL S10-1188</name>
    <dbReference type="NCBI Taxonomy" id="1265818"/>
    <lineage>
        <taxon>Bacteria</taxon>
        <taxon>Bacillati</taxon>
        <taxon>Bacillota</taxon>
        <taxon>Bacilli</taxon>
        <taxon>Bacillales</taxon>
        <taxon>Listeriaceae</taxon>
        <taxon>Listeria</taxon>
    </lineage>
</organism>
<gene>
    <name evidence="1" type="ORF">MAQA_03236</name>
</gene>
<dbReference type="PATRIC" id="fig|1265818.5.peg.651"/>
<reference evidence="1 2" key="1">
    <citation type="journal article" date="2014" name="Int. J. Syst. Evol. Microbiol.">
        <title>Listeria floridensis sp. nov., Listeria aquatica sp. nov., Listeria cornellensis sp. nov., Listeria riparia sp. nov. and Listeria grandensis sp. nov., from agricultural and natural environments.</title>
        <authorList>
            <person name="den Bakker H.C."/>
            <person name="Warchocki S."/>
            <person name="Wright E.M."/>
            <person name="Allred A.F."/>
            <person name="Ahlstrom C."/>
            <person name="Manuel C.S."/>
            <person name="Stasiewicz M.J."/>
            <person name="Burrell A."/>
            <person name="Roof S."/>
            <person name="Strawn L."/>
            <person name="Fortes E.D."/>
            <person name="Nightingale K.K."/>
            <person name="Kephart D."/>
            <person name="Wiedmann M."/>
        </authorList>
    </citation>
    <scope>NUCLEOTIDE SEQUENCE [LARGE SCALE GENOMIC DNA]</scope>
    <source>
        <strain evidence="1 2">FSL S10-1188</strain>
    </source>
</reference>
<sequence length="354" mass="41358">MKVNMKELKFQNKALVFEFDLYPSFRQNYEFAYYLYQNGRIIQRVWYQKCQKHNELFITPTYSGTYQIRLFIRSEEKVMQWNELSNLIHLNLSNKQLLETTLEQEQIFYSDVPVKYLFQKAKGGSKQLVISFSGLYSTEFKGGAPVYNHIRTLDPVDTNKLFILDSYKNQFCYYVGFGGAYDYERSVIALITTIANKEGISPENIIATGSSKGGTAALYYSLKYYFGKAIIGAPQIYIADYLNRRATSPSMRERFNQLMGPDEKYGFSFWNQLIFNQVELTEKFPELYFHVGEGDFHYPEHLKPLLTRFSEKSVTYQLDLGDYDNHSETGTYFTPFLLKQVEEIIERNTDGGIK</sequence>
<dbReference type="RefSeq" id="WP_036071128.1">
    <property type="nucleotide sequence ID" value="NZ_AOCG01000003.1"/>
</dbReference>
<dbReference type="STRING" id="1265818.MAQA_03236"/>
<protein>
    <submittedName>
        <fullName evidence="1">Two component regulator three Y domain-containing protein</fullName>
    </submittedName>
</protein>
<dbReference type="Proteomes" id="UP000019246">
    <property type="component" value="Unassembled WGS sequence"/>
</dbReference>
<keyword evidence="2" id="KW-1185">Reference proteome</keyword>
<dbReference type="InterPro" id="IPR029058">
    <property type="entry name" value="AB_hydrolase_fold"/>
</dbReference>
<dbReference type="EMBL" id="AOCG01000003">
    <property type="protein sequence ID" value="EUJ20969.1"/>
    <property type="molecule type" value="Genomic_DNA"/>
</dbReference>
<proteinExistence type="predicted"/>